<protein>
    <recommendedName>
        <fullName evidence="3 11">Shikimate kinase</fullName>
        <shortName evidence="11">SK</shortName>
        <ecNumber evidence="3 11">2.7.1.71</ecNumber>
    </recommendedName>
</protein>
<evidence type="ECO:0000256" key="3">
    <source>
        <dbReference type="ARBA" id="ARBA00012154"/>
    </source>
</evidence>
<dbReference type="EC" id="2.7.1.71" evidence="3 11"/>
<dbReference type="PANTHER" id="PTHR21087">
    <property type="entry name" value="SHIKIMATE KINASE"/>
    <property type="match status" value="1"/>
</dbReference>
<evidence type="ECO:0000256" key="2">
    <source>
        <dbReference type="ARBA" id="ARBA00006997"/>
    </source>
</evidence>
<evidence type="ECO:0000256" key="1">
    <source>
        <dbReference type="ARBA" id="ARBA00004842"/>
    </source>
</evidence>
<evidence type="ECO:0000256" key="4">
    <source>
        <dbReference type="ARBA" id="ARBA00022605"/>
    </source>
</evidence>
<dbReference type="InterPro" id="IPR031322">
    <property type="entry name" value="Shikimate/glucono_kinase"/>
</dbReference>
<comment type="similarity">
    <text evidence="2 11">Belongs to the shikimate kinase family.</text>
</comment>
<feature type="binding site" evidence="11">
    <location>
        <position position="136"/>
    </location>
    <ligand>
        <name>substrate</name>
    </ligand>
</feature>
<dbReference type="InterPro" id="IPR000623">
    <property type="entry name" value="Shikimate_kinase/TSH1"/>
</dbReference>
<dbReference type="Pfam" id="PF01202">
    <property type="entry name" value="SKI"/>
    <property type="match status" value="1"/>
</dbReference>
<evidence type="ECO:0000313" key="12">
    <source>
        <dbReference type="EMBL" id="GIM75856.1"/>
    </source>
</evidence>
<evidence type="ECO:0000256" key="8">
    <source>
        <dbReference type="ARBA" id="ARBA00022840"/>
    </source>
</evidence>
<feature type="binding site" evidence="11">
    <location>
        <position position="35"/>
    </location>
    <ligand>
        <name>substrate</name>
    </ligand>
</feature>
<evidence type="ECO:0000313" key="13">
    <source>
        <dbReference type="Proteomes" id="UP000681340"/>
    </source>
</evidence>
<keyword evidence="11" id="KW-0963">Cytoplasm</keyword>
<evidence type="ECO:0000256" key="5">
    <source>
        <dbReference type="ARBA" id="ARBA00022679"/>
    </source>
</evidence>
<evidence type="ECO:0000256" key="10">
    <source>
        <dbReference type="ARBA" id="ARBA00048567"/>
    </source>
</evidence>
<dbReference type="GO" id="GO:0009423">
    <property type="term" value="P:chorismate biosynthetic process"/>
    <property type="evidence" value="ECO:0007669"/>
    <property type="project" value="UniProtKB-UniRule"/>
</dbReference>
<keyword evidence="13" id="KW-1185">Reference proteome</keyword>
<sequence>MTAPAAVIVGPPGAGKTTVGQAVAALLGVDFADTDHLIEQRAGKPIPEIFFDDGEDAFRALERTTIAEALGSFPGVLALGGGAILHEGTRESLREHTVVFLSVELSDAVKRVGLGAGRPLLSVNPRATLKYLMEQRRPLYASVATHTIATDARSPEEIAAELAALLKNPG</sequence>
<keyword evidence="8 11" id="KW-0067">ATP-binding</keyword>
<dbReference type="PRINTS" id="PR01100">
    <property type="entry name" value="SHIKIMTKNASE"/>
</dbReference>
<dbReference type="RefSeq" id="WP_212992662.1">
    <property type="nucleotide sequence ID" value="NZ_BAABEA010000001.1"/>
</dbReference>
<dbReference type="GO" id="GO:0005829">
    <property type="term" value="C:cytosol"/>
    <property type="evidence" value="ECO:0007669"/>
    <property type="project" value="TreeGrafter"/>
</dbReference>
<evidence type="ECO:0000256" key="7">
    <source>
        <dbReference type="ARBA" id="ARBA00022777"/>
    </source>
</evidence>
<dbReference type="GO" id="GO:0004765">
    <property type="term" value="F:shikimate kinase activity"/>
    <property type="evidence" value="ECO:0007669"/>
    <property type="project" value="UniProtKB-UniRule"/>
</dbReference>
<gene>
    <name evidence="11 12" type="primary">aroK</name>
    <name evidence="12" type="ORF">Aau02nite_68040</name>
</gene>
<proteinExistence type="inferred from homology"/>
<comment type="subunit">
    <text evidence="11">Monomer.</text>
</comment>
<feature type="binding site" evidence="11">
    <location>
        <position position="153"/>
    </location>
    <ligand>
        <name>ATP</name>
        <dbReference type="ChEBI" id="CHEBI:30616"/>
    </ligand>
</feature>
<keyword evidence="9 11" id="KW-0057">Aromatic amino acid biosynthesis</keyword>
<feature type="binding site" evidence="11">
    <location>
        <position position="59"/>
    </location>
    <ligand>
        <name>substrate</name>
    </ligand>
</feature>
<evidence type="ECO:0000256" key="11">
    <source>
        <dbReference type="HAMAP-Rule" id="MF_00109"/>
    </source>
</evidence>
<dbReference type="PANTHER" id="PTHR21087:SF16">
    <property type="entry name" value="SHIKIMATE KINASE 1, CHLOROPLASTIC"/>
    <property type="match status" value="1"/>
</dbReference>
<dbReference type="GO" id="GO:0005524">
    <property type="term" value="F:ATP binding"/>
    <property type="evidence" value="ECO:0007669"/>
    <property type="project" value="UniProtKB-UniRule"/>
</dbReference>
<dbReference type="AlphaFoldDB" id="A0A919SP87"/>
<keyword evidence="11" id="KW-0479">Metal-binding</keyword>
<dbReference type="GO" id="GO:0000287">
    <property type="term" value="F:magnesium ion binding"/>
    <property type="evidence" value="ECO:0007669"/>
    <property type="project" value="UniProtKB-UniRule"/>
</dbReference>
<keyword evidence="6 11" id="KW-0547">Nucleotide-binding</keyword>
<dbReference type="CDD" id="cd00464">
    <property type="entry name" value="SK"/>
    <property type="match status" value="1"/>
</dbReference>
<dbReference type="HAMAP" id="MF_00109">
    <property type="entry name" value="Shikimate_kinase"/>
    <property type="match status" value="1"/>
</dbReference>
<dbReference type="SUPFAM" id="SSF52540">
    <property type="entry name" value="P-loop containing nucleoside triphosphate hydrolases"/>
    <property type="match status" value="1"/>
</dbReference>
<feature type="binding site" evidence="11">
    <location>
        <position position="81"/>
    </location>
    <ligand>
        <name>substrate</name>
    </ligand>
</feature>
<feature type="binding site" evidence="11">
    <location>
        <begin position="13"/>
        <end position="18"/>
    </location>
    <ligand>
        <name>ATP</name>
        <dbReference type="ChEBI" id="CHEBI:30616"/>
    </ligand>
</feature>
<evidence type="ECO:0000256" key="9">
    <source>
        <dbReference type="ARBA" id="ARBA00023141"/>
    </source>
</evidence>
<dbReference type="GO" id="GO:0009073">
    <property type="term" value="P:aromatic amino acid family biosynthetic process"/>
    <property type="evidence" value="ECO:0007669"/>
    <property type="project" value="UniProtKB-KW"/>
</dbReference>
<organism evidence="12 13">
    <name type="scientific">Actinoplanes auranticolor</name>
    <dbReference type="NCBI Taxonomy" id="47988"/>
    <lineage>
        <taxon>Bacteria</taxon>
        <taxon>Bacillati</taxon>
        <taxon>Actinomycetota</taxon>
        <taxon>Actinomycetes</taxon>
        <taxon>Micromonosporales</taxon>
        <taxon>Micromonosporaceae</taxon>
        <taxon>Actinoplanes</taxon>
    </lineage>
</organism>
<name>A0A919SP87_9ACTN</name>
<keyword evidence="11" id="KW-0460">Magnesium</keyword>
<dbReference type="Proteomes" id="UP000681340">
    <property type="component" value="Unassembled WGS sequence"/>
</dbReference>
<dbReference type="GO" id="GO:0008652">
    <property type="term" value="P:amino acid biosynthetic process"/>
    <property type="evidence" value="ECO:0007669"/>
    <property type="project" value="UniProtKB-KW"/>
</dbReference>
<evidence type="ECO:0000256" key="6">
    <source>
        <dbReference type="ARBA" id="ARBA00022741"/>
    </source>
</evidence>
<comment type="cofactor">
    <cofactor evidence="11">
        <name>Mg(2+)</name>
        <dbReference type="ChEBI" id="CHEBI:18420"/>
    </cofactor>
    <text evidence="11">Binds 1 Mg(2+) ion per subunit.</text>
</comment>
<reference evidence="12" key="1">
    <citation type="submission" date="2021-03" db="EMBL/GenBank/DDBJ databases">
        <title>Whole genome shotgun sequence of Actinoplanes auranticolor NBRC 12245.</title>
        <authorList>
            <person name="Komaki H."/>
            <person name="Tamura T."/>
        </authorList>
    </citation>
    <scope>NUCLEOTIDE SEQUENCE</scope>
    <source>
        <strain evidence="12">NBRC 12245</strain>
    </source>
</reference>
<dbReference type="InterPro" id="IPR027417">
    <property type="entry name" value="P-loop_NTPase"/>
</dbReference>
<dbReference type="EMBL" id="BOQL01000058">
    <property type="protein sequence ID" value="GIM75856.1"/>
    <property type="molecule type" value="Genomic_DNA"/>
</dbReference>
<dbReference type="PROSITE" id="PS01128">
    <property type="entry name" value="SHIKIMATE_KINASE"/>
    <property type="match status" value="1"/>
</dbReference>
<keyword evidence="7 11" id="KW-0418">Kinase</keyword>
<comment type="function">
    <text evidence="11">Catalyzes the specific phosphorylation of the 3-hydroxyl group of shikimic acid using ATP as a cosubstrate.</text>
</comment>
<comment type="pathway">
    <text evidence="1 11">Metabolic intermediate biosynthesis; chorismate biosynthesis; chorismate from D-erythrose 4-phosphate and phosphoenolpyruvate: step 5/7.</text>
</comment>
<comment type="subcellular location">
    <subcellularLocation>
        <location evidence="11">Cytoplasm</location>
    </subcellularLocation>
</comment>
<feature type="binding site" evidence="11">
    <location>
        <position position="118"/>
    </location>
    <ligand>
        <name>ATP</name>
        <dbReference type="ChEBI" id="CHEBI:30616"/>
    </ligand>
</feature>
<accession>A0A919SP87</accession>
<comment type="caution">
    <text evidence="12">The sequence shown here is derived from an EMBL/GenBank/DDBJ whole genome shotgun (WGS) entry which is preliminary data.</text>
</comment>
<keyword evidence="5 11" id="KW-0808">Transferase</keyword>
<keyword evidence="4 11" id="KW-0028">Amino-acid biosynthesis</keyword>
<dbReference type="Gene3D" id="3.40.50.300">
    <property type="entry name" value="P-loop containing nucleotide triphosphate hydrolases"/>
    <property type="match status" value="1"/>
</dbReference>
<comment type="catalytic activity">
    <reaction evidence="10 11">
        <text>shikimate + ATP = 3-phosphoshikimate + ADP + H(+)</text>
        <dbReference type="Rhea" id="RHEA:13121"/>
        <dbReference type="ChEBI" id="CHEBI:15378"/>
        <dbReference type="ChEBI" id="CHEBI:30616"/>
        <dbReference type="ChEBI" id="CHEBI:36208"/>
        <dbReference type="ChEBI" id="CHEBI:145989"/>
        <dbReference type="ChEBI" id="CHEBI:456216"/>
        <dbReference type="EC" id="2.7.1.71"/>
    </reaction>
</comment>
<dbReference type="InterPro" id="IPR023000">
    <property type="entry name" value="Shikimate_kinase_CS"/>
</dbReference>
<feature type="binding site" evidence="11">
    <location>
        <position position="17"/>
    </location>
    <ligand>
        <name>Mg(2+)</name>
        <dbReference type="ChEBI" id="CHEBI:18420"/>
    </ligand>
</feature>